<keyword evidence="6 7" id="KW-0460">Magnesium</keyword>
<dbReference type="PANTHER" id="PTHR20854:SF4">
    <property type="entry name" value="INOSITOL-1-MONOPHOSPHATASE-RELATED"/>
    <property type="match status" value="1"/>
</dbReference>
<evidence type="ECO:0000313" key="8">
    <source>
        <dbReference type="EMBL" id="MBK3333157.1"/>
    </source>
</evidence>
<evidence type="ECO:0000256" key="2">
    <source>
        <dbReference type="ARBA" id="ARBA00001946"/>
    </source>
</evidence>
<evidence type="ECO:0000256" key="1">
    <source>
        <dbReference type="ARBA" id="ARBA00001033"/>
    </source>
</evidence>
<dbReference type="PRINTS" id="PR00377">
    <property type="entry name" value="IMPHPHTASES"/>
</dbReference>
<proteinExistence type="inferred from homology"/>
<protein>
    <recommendedName>
        <fullName evidence="7">Inositol-1-monophosphatase</fullName>
        <ecNumber evidence="7">3.1.3.25</ecNumber>
    </recommendedName>
</protein>
<keyword evidence="4 7" id="KW-0479">Metal-binding</keyword>
<evidence type="ECO:0000256" key="4">
    <source>
        <dbReference type="ARBA" id="ARBA00022723"/>
    </source>
</evidence>
<dbReference type="Proteomes" id="UP000772812">
    <property type="component" value="Unassembled WGS sequence"/>
</dbReference>
<comment type="catalytic activity">
    <reaction evidence="1 7">
        <text>a myo-inositol phosphate + H2O = myo-inositol + phosphate</text>
        <dbReference type="Rhea" id="RHEA:24056"/>
        <dbReference type="ChEBI" id="CHEBI:15377"/>
        <dbReference type="ChEBI" id="CHEBI:17268"/>
        <dbReference type="ChEBI" id="CHEBI:43474"/>
        <dbReference type="ChEBI" id="CHEBI:84139"/>
        <dbReference type="EC" id="3.1.3.25"/>
    </reaction>
</comment>
<dbReference type="InterPro" id="IPR020550">
    <property type="entry name" value="Inositol_monophosphatase_CS"/>
</dbReference>
<sequence length="261" mass="29188">MEVRDYIQIAKEAAVLGGYILKENFGAIKREDVEYKAKKDFVTYVDKLSEERIRNFILSVCPQHSFLGEEEGIYGKKDSGYVWIVDPLDGTKNYINGFEIFAVSVALQKDNEIIAGAIYIPMLEKLYWAGKGEGAYLNGSRISVSDRPVDMAIIATGFPFRYEEEIDVYLKAFREAMVTFSAVRRPGAAAVDLAMTAEGVFDGFFEMKLSKWDIAAGMLLVEEAGGIFTNFEGNRELDGNVVAGGKNIHKYLLDIVQRNLL</sequence>
<keyword evidence="5 7" id="KW-0378">Hydrolase</keyword>
<dbReference type="InterPro" id="IPR000760">
    <property type="entry name" value="Inositol_monophosphatase-like"/>
</dbReference>
<evidence type="ECO:0000256" key="3">
    <source>
        <dbReference type="ARBA" id="ARBA00009759"/>
    </source>
</evidence>
<dbReference type="EMBL" id="JAACYA010000002">
    <property type="protein sequence ID" value="MBK3333157.1"/>
    <property type="molecule type" value="Genomic_DNA"/>
</dbReference>
<dbReference type="EC" id="3.1.3.25" evidence="7"/>
<dbReference type="PROSITE" id="PS00630">
    <property type="entry name" value="IMP_2"/>
    <property type="match status" value="1"/>
</dbReference>
<dbReference type="InterPro" id="IPR033942">
    <property type="entry name" value="IMPase"/>
</dbReference>
<dbReference type="Pfam" id="PF00459">
    <property type="entry name" value="Inositol_P"/>
    <property type="match status" value="1"/>
</dbReference>
<dbReference type="Gene3D" id="3.30.540.10">
    <property type="entry name" value="Fructose-1,6-Bisphosphatase, subunit A, domain 1"/>
    <property type="match status" value="1"/>
</dbReference>
<comment type="caution">
    <text evidence="8">The sequence shown here is derived from an EMBL/GenBank/DDBJ whole genome shotgun (WGS) entry which is preliminary data.</text>
</comment>
<accession>A0ABS1GJP4</accession>
<evidence type="ECO:0000256" key="7">
    <source>
        <dbReference type="RuleBase" id="RU364068"/>
    </source>
</evidence>
<dbReference type="InterPro" id="IPR020583">
    <property type="entry name" value="Inositol_monoP_metal-BS"/>
</dbReference>
<dbReference type="PROSITE" id="PS00629">
    <property type="entry name" value="IMP_1"/>
    <property type="match status" value="1"/>
</dbReference>
<dbReference type="PRINTS" id="PR01959">
    <property type="entry name" value="SBIMPHPHTASE"/>
</dbReference>
<gene>
    <name evidence="8" type="ORF">GWK41_08745</name>
</gene>
<dbReference type="SUPFAM" id="SSF56655">
    <property type="entry name" value="Carbohydrate phosphatase"/>
    <property type="match status" value="1"/>
</dbReference>
<evidence type="ECO:0000313" key="9">
    <source>
        <dbReference type="Proteomes" id="UP000772812"/>
    </source>
</evidence>
<reference evidence="8 9" key="1">
    <citation type="journal article" date="2021" name="Syst. Appl. Microbiol.">
        <title>Persephonella atlantica sp. nov.: How to adapt to physico-chemical gradients in high temperature hydrothermal habitats.</title>
        <authorList>
            <person name="Francois D.X."/>
            <person name="Godfroy A."/>
            <person name="Mathien C."/>
            <person name="Aube J."/>
            <person name="Cathalot C."/>
            <person name="Lesongeur F."/>
            <person name="L'Haridon S."/>
            <person name="Philippon X."/>
            <person name="Roussel E.G."/>
        </authorList>
    </citation>
    <scope>NUCLEOTIDE SEQUENCE [LARGE SCALE GENOMIC DNA]</scope>
    <source>
        <strain evidence="8 9">MO1340</strain>
    </source>
</reference>
<dbReference type="PANTHER" id="PTHR20854">
    <property type="entry name" value="INOSITOL MONOPHOSPHATASE"/>
    <property type="match status" value="1"/>
</dbReference>
<keyword evidence="9" id="KW-1185">Reference proteome</keyword>
<comment type="cofactor">
    <cofactor evidence="2 7">
        <name>Mg(2+)</name>
        <dbReference type="ChEBI" id="CHEBI:18420"/>
    </cofactor>
</comment>
<dbReference type="RefSeq" id="WP_200674583.1">
    <property type="nucleotide sequence ID" value="NZ_JAACYA010000002.1"/>
</dbReference>
<dbReference type="Gene3D" id="3.40.190.80">
    <property type="match status" value="1"/>
</dbReference>
<organism evidence="8 9">
    <name type="scientific">Persephonella atlantica</name>
    <dbReference type="NCBI Taxonomy" id="2699429"/>
    <lineage>
        <taxon>Bacteria</taxon>
        <taxon>Pseudomonadati</taxon>
        <taxon>Aquificota</taxon>
        <taxon>Aquificia</taxon>
        <taxon>Aquificales</taxon>
        <taxon>Hydrogenothermaceae</taxon>
        <taxon>Persephonella</taxon>
    </lineage>
</organism>
<evidence type="ECO:0000256" key="6">
    <source>
        <dbReference type="ARBA" id="ARBA00022842"/>
    </source>
</evidence>
<comment type="similarity">
    <text evidence="3 7">Belongs to the inositol monophosphatase superfamily.</text>
</comment>
<evidence type="ECO:0000256" key="5">
    <source>
        <dbReference type="ARBA" id="ARBA00022801"/>
    </source>
</evidence>
<name>A0ABS1GJP4_9AQUI</name>
<dbReference type="InterPro" id="IPR022337">
    <property type="entry name" value="Inositol_monophosphatase_SuhB"/>
</dbReference>
<dbReference type="CDD" id="cd01639">
    <property type="entry name" value="IMPase"/>
    <property type="match status" value="1"/>
</dbReference>